<keyword evidence="1" id="KW-1133">Transmembrane helix</keyword>
<proteinExistence type="predicted"/>
<protein>
    <submittedName>
        <fullName evidence="2">Uncharacterized protein</fullName>
    </submittedName>
</protein>
<evidence type="ECO:0000313" key="2">
    <source>
        <dbReference type="EMBL" id="KAH9306004.1"/>
    </source>
</evidence>
<dbReference type="EMBL" id="JAHRHJ020000008">
    <property type="protein sequence ID" value="KAH9306004.1"/>
    <property type="molecule type" value="Genomic_DNA"/>
</dbReference>
<evidence type="ECO:0000313" key="3">
    <source>
        <dbReference type="Proteomes" id="UP000824469"/>
    </source>
</evidence>
<name>A0AA38KIP4_TAXCH</name>
<keyword evidence="3" id="KW-1185">Reference proteome</keyword>
<dbReference type="Proteomes" id="UP000824469">
    <property type="component" value="Unassembled WGS sequence"/>
</dbReference>
<organism evidence="2 3">
    <name type="scientific">Taxus chinensis</name>
    <name type="common">Chinese yew</name>
    <name type="synonym">Taxus wallichiana var. chinensis</name>
    <dbReference type="NCBI Taxonomy" id="29808"/>
    <lineage>
        <taxon>Eukaryota</taxon>
        <taxon>Viridiplantae</taxon>
        <taxon>Streptophyta</taxon>
        <taxon>Embryophyta</taxon>
        <taxon>Tracheophyta</taxon>
        <taxon>Spermatophyta</taxon>
        <taxon>Pinopsida</taxon>
        <taxon>Pinidae</taxon>
        <taxon>Conifers II</taxon>
        <taxon>Cupressales</taxon>
        <taxon>Taxaceae</taxon>
        <taxon>Taxus</taxon>
    </lineage>
</organism>
<evidence type="ECO:0000256" key="1">
    <source>
        <dbReference type="SAM" id="Phobius"/>
    </source>
</evidence>
<reference evidence="2 3" key="1">
    <citation type="journal article" date="2021" name="Nat. Plants">
        <title>The Taxus genome provides insights into paclitaxel biosynthesis.</title>
        <authorList>
            <person name="Xiong X."/>
            <person name="Gou J."/>
            <person name="Liao Q."/>
            <person name="Li Y."/>
            <person name="Zhou Q."/>
            <person name="Bi G."/>
            <person name="Li C."/>
            <person name="Du R."/>
            <person name="Wang X."/>
            <person name="Sun T."/>
            <person name="Guo L."/>
            <person name="Liang H."/>
            <person name="Lu P."/>
            <person name="Wu Y."/>
            <person name="Zhang Z."/>
            <person name="Ro D.K."/>
            <person name="Shang Y."/>
            <person name="Huang S."/>
            <person name="Yan J."/>
        </authorList>
    </citation>
    <scope>NUCLEOTIDE SEQUENCE [LARGE SCALE GENOMIC DNA]</scope>
    <source>
        <strain evidence="2">Ta-2019</strain>
    </source>
</reference>
<feature type="non-terminal residue" evidence="2">
    <location>
        <position position="65"/>
    </location>
</feature>
<keyword evidence="1" id="KW-0472">Membrane</keyword>
<feature type="transmembrane region" description="Helical" evidence="1">
    <location>
        <begin position="6"/>
        <end position="24"/>
    </location>
</feature>
<feature type="non-terminal residue" evidence="2">
    <location>
        <position position="1"/>
    </location>
</feature>
<comment type="caution">
    <text evidence="2">The sequence shown here is derived from an EMBL/GenBank/DDBJ whole genome shotgun (WGS) entry which is preliminary data.</text>
</comment>
<gene>
    <name evidence="2" type="ORF">KI387_010408</name>
</gene>
<sequence length="65" mass="7513">FSPSFFIFFTLLLYIAFWTTYGNMELKINSLFWIHTPRIPCFRQTCPPGPTELPIQIKGLPSCNG</sequence>
<dbReference type="AlphaFoldDB" id="A0AA38KIP4"/>
<accession>A0AA38KIP4</accession>
<keyword evidence="1" id="KW-0812">Transmembrane</keyword>